<dbReference type="Proteomes" id="UP000005867">
    <property type="component" value="Chromosome"/>
</dbReference>
<dbReference type="BioCyc" id="PSP1104324:GJSN-1065-MONOMER"/>
<dbReference type="AlphaFoldDB" id="G7VC26"/>
<dbReference type="HOGENOM" id="CLU_3263966_0_0_2"/>
<accession>G7VC26</accession>
<dbReference type="STRING" id="1104324.P186_1090"/>
<keyword evidence="2" id="KW-1185">Reference proteome</keyword>
<sequence>MRGNCAATYLYIWGCFLEVLAGSMDVLVLKQYPQFTDIIDI</sequence>
<gene>
    <name evidence="1" type="ORF">P186_1090</name>
</gene>
<proteinExistence type="predicted"/>
<protein>
    <submittedName>
        <fullName evidence="1">Uncharacterized protein</fullName>
    </submittedName>
</protein>
<evidence type="ECO:0000313" key="2">
    <source>
        <dbReference type="Proteomes" id="UP000005867"/>
    </source>
</evidence>
<name>G7VC26_9CREN</name>
<reference evidence="1 2" key="1">
    <citation type="journal article" date="2012" name="J. Bacteriol.">
        <title>Complete genome sequence of strain 1860, a crenarchaeon of the genus pyrobaculum able to grow with various electron acceptors.</title>
        <authorList>
            <person name="Mardanov A.V."/>
            <person name="Gumerov V.M."/>
            <person name="Slobodkina G.B."/>
            <person name="Beletsky A.V."/>
            <person name="Bonch-Osmolovskaya E.A."/>
            <person name="Ravin N.V."/>
            <person name="Skryabin K.G."/>
        </authorList>
    </citation>
    <scope>NUCLEOTIDE SEQUENCE [LARGE SCALE GENOMIC DNA]</scope>
    <source>
        <strain evidence="1 2">1860</strain>
    </source>
</reference>
<dbReference type="KEGG" id="pyr:P186_1090"/>
<organism evidence="1 2">
    <name type="scientific">Pyrobaculum ferrireducens</name>
    <dbReference type="NCBI Taxonomy" id="1104324"/>
    <lineage>
        <taxon>Archaea</taxon>
        <taxon>Thermoproteota</taxon>
        <taxon>Thermoprotei</taxon>
        <taxon>Thermoproteales</taxon>
        <taxon>Thermoproteaceae</taxon>
        <taxon>Pyrobaculum</taxon>
    </lineage>
</organism>
<evidence type="ECO:0000313" key="1">
    <source>
        <dbReference type="EMBL" id="AET32526.1"/>
    </source>
</evidence>
<dbReference type="EMBL" id="CP003098">
    <property type="protein sequence ID" value="AET32526.1"/>
    <property type="molecule type" value="Genomic_DNA"/>
</dbReference>